<dbReference type="EMBL" id="NJGD01000008">
    <property type="protein sequence ID" value="PJR13976.1"/>
    <property type="molecule type" value="Genomic_DNA"/>
</dbReference>
<dbReference type="Pfam" id="PF22262">
    <property type="entry name" value="DUF6950"/>
    <property type="match status" value="1"/>
</dbReference>
<evidence type="ECO:0000313" key="3">
    <source>
        <dbReference type="Proteomes" id="UP000231987"/>
    </source>
</evidence>
<sequence length="134" mass="14334">MNRFRIVEATLARELAKPYAYGSADCFMLGCAFVDALTGSALADKYRAAYRTLAGAQRALRRRGHASLVSFFTAELGQEPKGGAEARLGDVVILRLSDGAEHVGVCLGARFVTKTERGRSDHGLADVIAAFQLG</sequence>
<gene>
    <name evidence="2" type="ORF">CEJ86_19750</name>
</gene>
<proteinExistence type="predicted"/>
<name>A0A2J0Z0D1_RHIML</name>
<feature type="domain" description="DUF6950" evidence="1">
    <location>
        <begin position="7"/>
        <end position="132"/>
    </location>
</feature>
<comment type="caution">
    <text evidence="2">The sequence shown here is derived from an EMBL/GenBank/DDBJ whole genome shotgun (WGS) entry which is preliminary data.</text>
</comment>
<accession>A0A2J0Z0D1</accession>
<dbReference type="RefSeq" id="WP_100673032.1">
    <property type="nucleotide sequence ID" value="NZ_NJGD01000008.1"/>
</dbReference>
<evidence type="ECO:0000259" key="1">
    <source>
        <dbReference type="Pfam" id="PF22262"/>
    </source>
</evidence>
<organism evidence="2 3">
    <name type="scientific">Rhizobium meliloti</name>
    <name type="common">Ensifer meliloti</name>
    <name type="synonym">Sinorhizobium meliloti</name>
    <dbReference type="NCBI Taxonomy" id="382"/>
    <lineage>
        <taxon>Bacteria</taxon>
        <taxon>Pseudomonadati</taxon>
        <taxon>Pseudomonadota</taxon>
        <taxon>Alphaproteobacteria</taxon>
        <taxon>Hyphomicrobiales</taxon>
        <taxon>Rhizobiaceae</taxon>
        <taxon>Sinorhizobium/Ensifer group</taxon>
        <taxon>Sinorhizobium</taxon>
    </lineage>
</organism>
<dbReference type="AlphaFoldDB" id="A0A2J0Z0D1"/>
<evidence type="ECO:0000313" key="2">
    <source>
        <dbReference type="EMBL" id="PJR13976.1"/>
    </source>
</evidence>
<reference evidence="2 3" key="1">
    <citation type="submission" date="2017-06" db="EMBL/GenBank/DDBJ databases">
        <title>Ensifer strains isolated from leguminous trees and herbs display diverse denitrification phenotypes with some acting as strong N2O sinks.</title>
        <authorList>
            <person name="Woliy K."/>
            <person name="Mania D."/>
            <person name="Bakken L.R."/>
            <person name="Frostegard A."/>
        </authorList>
    </citation>
    <scope>NUCLEOTIDE SEQUENCE [LARGE SCALE GENOMIC DNA]</scope>
    <source>
        <strain evidence="2 3">AC50a</strain>
    </source>
</reference>
<dbReference type="Proteomes" id="UP000231987">
    <property type="component" value="Unassembled WGS sequence"/>
</dbReference>
<protein>
    <recommendedName>
        <fullName evidence="1">DUF6950 domain-containing protein</fullName>
    </recommendedName>
</protein>
<dbReference type="InterPro" id="IPR053802">
    <property type="entry name" value="DUF6950"/>
</dbReference>